<keyword evidence="2" id="KW-1185">Reference proteome</keyword>
<dbReference type="AlphaFoldDB" id="A0A0J6YLY2"/>
<dbReference type="EMBL" id="JYNX01000058">
    <property type="protein sequence ID" value="KMO73771.1"/>
    <property type="molecule type" value="Genomic_DNA"/>
</dbReference>
<evidence type="ECO:0000313" key="1">
    <source>
        <dbReference type="EMBL" id="KMO73771.1"/>
    </source>
</evidence>
<reference evidence="1 2" key="1">
    <citation type="journal article" date="2015" name="Genome Biol. Evol.">
        <title>Characterization of Three Mycobacterium spp. with Potential Use in Bioremediation by Genome Sequencing and Comparative Genomics.</title>
        <authorList>
            <person name="Das S."/>
            <person name="Pettersson B.M."/>
            <person name="Behra P.R."/>
            <person name="Ramesh M."/>
            <person name="Dasgupta S."/>
            <person name="Bhattacharya A."/>
            <person name="Kirsebom L.A."/>
        </authorList>
    </citation>
    <scope>NUCLEOTIDE SEQUENCE [LARGE SCALE GENOMIC DNA]</scope>
    <source>
        <strain evidence="1 2">DSM 44219</strain>
    </source>
</reference>
<dbReference type="PATRIC" id="fig|1800.3.peg.3853"/>
<dbReference type="Proteomes" id="UP000036176">
    <property type="component" value="Unassembled WGS sequence"/>
</dbReference>
<evidence type="ECO:0000313" key="2">
    <source>
        <dbReference type="Proteomes" id="UP000036176"/>
    </source>
</evidence>
<organism evidence="1 2">
    <name type="scientific">Mycolicibacterium chubuense</name>
    <name type="common">Mycobacterium chubuense</name>
    <dbReference type="NCBI Taxonomy" id="1800"/>
    <lineage>
        <taxon>Bacteria</taxon>
        <taxon>Bacillati</taxon>
        <taxon>Actinomycetota</taxon>
        <taxon>Actinomycetes</taxon>
        <taxon>Mycobacteriales</taxon>
        <taxon>Mycobacteriaceae</taxon>
        <taxon>Mycolicibacterium</taxon>
    </lineage>
</organism>
<name>A0A0J6YLY2_MYCCU</name>
<accession>A0A0J6YLY2</accession>
<gene>
    <name evidence="1" type="ORF">MCHUDSM44219_03823</name>
</gene>
<protein>
    <submittedName>
        <fullName evidence="1">Uncharacterized protein</fullName>
    </submittedName>
</protein>
<comment type="caution">
    <text evidence="1">The sequence shown here is derived from an EMBL/GenBank/DDBJ whole genome shotgun (WGS) entry which is preliminary data.</text>
</comment>
<proteinExistence type="predicted"/>
<sequence length="39" mass="4478">MEQHTPPRRSDHECRCSCSKCKEGKHCHNLAAGCRASHW</sequence>